<reference evidence="2" key="1">
    <citation type="submission" date="2021-06" db="EMBL/GenBank/DDBJ databases">
        <authorList>
            <person name="Arsene-Ploetze F."/>
        </authorList>
    </citation>
    <scope>NUCLEOTIDE SEQUENCE</scope>
    <source>
        <strain evidence="2">SBRY1</strain>
    </source>
</reference>
<dbReference type="Proteomes" id="UP001153328">
    <property type="component" value="Unassembled WGS sequence"/>
</dbReference>
<protein>
    <submittedName>
        <fullName evidence="2">Uncharacterized protein</fullName>
    </submittedName>
</protein>
<accession>A0A9W4GXB0</accession>
<evidence type="ECO:0000256" key="1">
    <source>
        <dbReference type="SAM" id="MobiDB-lite"/>
    </source>
</evidence>
<feature type="compositionally biased region" description="Basic and acidic residues" evidence="1">
    <location>
        <begin position="71"/>
        <end position="80"/>
    </location>
</feature>
<evidence type="ECO:0000313" key="3">
    <source>
        <dbReference type="Proteomes" id="UP001153328"/>
    </source>
</evidence>
<keyword evidence="3" id="KW-1185">Reference proteome</keyword>
<name>A0A9W4GXB0_9ACTN</name>
<dbReference type="AlphaFoldDB" id="A0A9W4GXB0"/>
<proteinExistence type="predicted"/>
<evidence type="ECO:0000313" key="2">
    <source>
        <dbReference type="EMBL" id="CAG7603116.1"/>
    </source>
</evidence>
<sequence>MGLRPGRHHRADAAVARRAGRVLARRALPVAGRPHPAGHGHPAALGGALRRRLRAAAGAGLAQGPGAQGRRRQDGLTRTA</sequence>
<comment type="caution">
    <text evidence="2">The sequence shown here is derived from an EMBL/GenBank/DDBJ whole genome shotgun (WGS) entry which is preliminary data.</text>
</comment>
<organism evidence="2 3">
    <name type="scientific">Actinacidiphila bryophytorum</name>
    <dbReference type="NCBI Taxonomy" id="1436133"/>
    <lineage>
        <taxon>Bacteria</taxon>
        <taxon>Bacillati</taxon>
        <taxon>Actinomycetota</taxon>
        <taxon>Actinomycetes</taxon>
        <taxon>Kitasatosporales</taxon>
        <taxon>Streptomycetaceae</taxon>
        <taxon>Actinacidiphila</taxon>
    </lineage>
</organism>
<gene>
    <name evidence="2" type="ORF">SBRY_10590</name>
</gene>
<feature type="region of interest" description="Disordered" evidence="1">
    <location>
        <begin position="56"/>
        <end position="80"/>
    </location>
</feature>
<dbReference type="EMBL" id="CAJVAX010000001">
    <property type="protein sequence ID" value="CAG7603116.1"/>
    <property type="molecule type" value="Genomic_DNA"/>
</dbReference>